<dbReference type="HOGENOM" id="CLU_2722415_0_0_1"/>
<organism evidence="1 2">
    <name type="scientific">Galerina marginata (strain CBS 339.88)</name>
    <dbReference type="NCBI Taxonomy" id="685588"/>
    <lineage>
        <taxon>Eukaryota</taxon>
        <taxon>Fungi</taxon>
        <taxon>Dikarya</taxon>
        <taxon>Basidiomycota</taxon>
        <taxon>Agaricomycotina</taxon>
        <taxon>Agaricomycetes</taxon>
        <taxon>Agaricomycetidae</taxon>
        <taxon>Agaricales</taxon>
        <taxon>Agaricineae</taxon>
        <taxon>Strophariaceae</taxon>
        <taxon>Galerina</taxon>
    </lineage>
</organism>
<sequence>MRRLGFLFPLPSSSGSFPVRRLPTPPRRGNSQGALYPCVFLIVFTRDGRHKMSKHAPCALYCVVCDPSVLLV</sequence>
<accession>A0A067SNY0</accession>
<name>A0A067SNY0_GALM3</name>
<dbReference type="AlphaFoldDB" id="A0A067SNY0"/>
<reference evidence="2" key="1">
    <citation type="journal article" date="2014" name="Proc. Natl. Acad. Sci. U.S.A.">
        <title>Extensive sampling of basidiomycete genomes demonstrates inadequacy of the white-rot/brown-rot paradigm for wood decay fungi.</title>
        <authorList>
            <person name="Riley R."/>
            <person name="Salamov A.A."/>
            <person name="Brown D.W."/>
            <person name="Nagy L.G."/>
            <person name="Floudas D."/>
            <person name="Held B.W."/>
            <person name="Levasseur A."/>
            <person name="Lombard V."/>
            <person name="Morin E."/>
            <person name="Otillar R."/>
            <person name="Lindquist E.A."/>
            <person name="Sun H."/>
            <person name="LaButti K.M."/>
            <person name="Schmutz J."/>
            <person name="Jabbour D."/>
            <person name="Luo H."/>
            <person name="Baker S.E."/>
            <person name="Pisabarro A.G."/>
            <person name="Walton J.D."/>
            <person name="Blanchette R.A."/>
            <person name="Henrissat B."/>
            <person name="Martin F."/>
            <person name="Cullen D."/>
            <person name="Hibbett D.S."/>
            <person name="Grigoriev I.V."/>
        </authorList>
    </citation>
    <scope>NUCLEOTIDE SEQUENCE [LARGE SCALE GENOMIC DNA]</scope>
    <source>
        <strain evidence="2">CBS 339.88</strain>
    </source>
</reference>
<proteinExistence type="predicted"/>
<keyword evidence="2" id="KW-1185">Reference proteome</keyword>
<evidence type="ECO:0000313" key="2">
    <source>
        <dbReference type="Proteomes" id="UP000027222"/>
    </source>
</evidence>
<dbReference type="Proteomes" id="UP000027222">
    <property type="component" value="Unassembled WGS sequence"/>
</dbReference>
<gene>
    <name evidence="1" type="ORF">GALMADRAFT_919540</name>
</gene>
<dbReference type="EMBL" id="KL142402">
    <property type="protein sequence ID" value="KDR69399.1"/>
    <property type="molecule type" value="Genomic_DNA"/>
</dbReference>
<evidence type="ECO:0000313" key="1">
    <source>
        <dbReference type="EMBL" id="KDR69399.1"/>
    </source>
</evidence>
<protein>
    <submittedName>
        <fullName evidence="1">Uncharacterized protein</fullName>
    </submittedName>
</protein>